<dbReference type="PANTHER" id="PTHR32432:SF3">
    <property type="entry name" value="ETHANOLAMINE UTILIZATION PROTEIN EUTJ"/>
    <property type="match status" value="1"/>
</dbReference>
<reference evidence="3 5" key="2">
    <citation type="submission" date="2018-08" db="EMBL/GenBank/DDBJ databases">
        <title>A genome reference for cultivated species of the human gut microbiota.</title>
        <authorList>
            <person name="Zou Y."/>
            <person name="Xue W."/>
            <person name="Luo G."/>
        </authorList>
    </citation>
    <scope>NUCLEOTIDE SEQUENCE [LARGE SCALE GENOMIC DNA]</scope>
    <source>
        <strain evidence="3 5">TF05-11AC</strain>
    </source>
</reference>
<dbReference type="Gene3D" id="3.30.420.40">
    <property type="match status" value="2"/>
</dbReference>
<gene>
    <name evidence="3" type="ORF">DXC39_05945</name>
    <name evidence="2" type="ORF">ERS852407_02085</name>
</gene>
<dbReference type="InterPro" id="IPR050696">
    <property type="entry name" value="FtsA/MreB"/>
</dbReference>
<reference evidence="2 4" key="1">
    <citation type="submission" date="2015-09" db="EMBL/GenBank/DDBJ databases">
        <authorList>
            <consortium name="Pathogen Informatics"/>
        </authorList>
    </citation>
    <scope>NUCLEOTIDE SEQUENCE [LARGE SCALE GENOMIC DNA]</scope>
    <source>
        <strain evidence="2 4">2789STDY5608850</strain>
    </source>
</reference>
<evidence type="ECO:0000313" key="4">
    <source>
        <dbReference type="Proteomes" id="UP000095651"/>
    </source>
</evidence>
<dbReference type="Pfam" id="PF11104">
    <property type="entry name" value="PilM_2"/>
    <property type="match status" value="1"/>
</dbReference>
<accession>A0A174D2P1</accession>
<dbReference type="RefSeq" id="WP_055654772.1">
    <property type="nucleotide sequence ID" value="NZ_CABIXC010000004.1"/>
</dbReference>
<dbReference type="PANTHER" id="PTHR32432">
    <property type="entry name" value="CELL DIVISION PROTEIN FTSA-RELATED"/>
    <property type="match status" value="1"/>
</dbReference>
<evidence type="ECO:0000313" key="3">
    <source>
        <dbReference type="EMBL" id="RGM08008.1"/>
    </source>
</evidence>
<dbReference type="InterPro" id="IPR005883">
    <property type="entry name" value="PilM"/>
</dbReference>
<dbReference type="Gene3D" id="3.30.1490.300">
    <property type="match status" value="1"/>
</dbReference>
<dbReference type="Proteomes" id="UP000095651">
    <property type="component" value="Unassembled WGS sequence"/>
</dbReference>
<protein>
    <submittedName>
        <fullName evidence="3">Fimbrial assembly protein</fullName>
    </submittedName>
    <submittedName>
        <fullName evidence="2">Type IV pilus assembly protein PilM</fullName>
    </submittedName>
</protein>
<dbReference type="AlphaFoldDB" id="A0A174D2P1"/>
<dbReference type="Proteomes" id="UP000261257">
    <property type="component" value="Unassembled WGS sequence"/>
</dbReference>
<keyword evidence="1" id="KW-0175">Coiled coil</keyword>
<evidence type="ECO:0000313" key="2">
    <source>
        <dbReference type="EMBL" id="CUO18278.1"/>
    </source>
</evidence>
<proteinExistence type="predicted"/>
<dbReference type="EMBL" id="CYZE01000004">
    <property type="protein sequence ID" value="CUO18278.1"/>
    <property type="molecule type" value="Genomic_DNA"/>
</dbReference>
<organism evidence="2 4">
    <name type="scientific">Hungatella hathewayi</name>
    <dbReference type="NCBI Taxonomy" id="154046"/>
    <lineage>
        <taxon>Bacteria</taxon>
        <taxon>Bacillati</taxon>
        <taxon>Bacillota</taxon>
        <taxon>Clostridia</taxon>
        <taxon>Lachnospirales</taxon>
        <taxon>Lachnospiraceae</taxon>
        <taxon>Hungatella</taxon>
    </lineage>
</organism>
<evidence type="ECO:0000313" key="5">
    <source>
        <dbReference type="Proteomes" id="UP000261257"/>
    </source>
</evidence>
<dbReference type="EMBL" id="QSSQ01000002">
    <property type="protein sequence ID" value="RGM08008.1"/>
    <property type="molecule type" value="Genomic_DNA"/>
</dbReference>
<sequence>MRLSVYLGENEIRTVLGRSGKKIEIMDCLSIRLKEGALINDVVTEEEAVKEVLNGIRKRYGKYRRHVYLTMGGNQIITKVLRAPRMPHSQMLELVRREISDLILPSEKGSYVYDYSIIRRKNRDNKGCTILCVAMKRSVILEYQSLFSECGMKLKSIDVAVDGLNNLVDFLPSFRNKTFIMAIADGRNMMTSLYIDGVYTYTNRMRLVDERGTEESTAEMAKVIRSVIHFCKMQRDEFELDFVCLCGLGKEELDRLIPSIVKNEDITVTVPGEEALITSKDGISYSMGQYLYVTGSLLGGRKSLDLIGAAKQKERRREEERSRFLGACLLPAAILSIFLGIAANNEIAVRNMREEIHVLEERLSEKGRKEALAEEKQLKEKLMSLRTLTAGQAAVKKEAVKTAKMNSAVRKYIFDAAGGSLELSEPEYMDGSLIFNGNSQNYEEISAYAHRLEESGLFSKVEYSGFTNVNPVTKEKDGWYYFQLECVLKMPE</sequence>
<evidence type="ECO:0000256" key="1">
    <source>
        <dbReference type="SAM" id="Coils"/>
    </source>
</evidence>
<name>A0A174D2P1_9FIRM</name>
<feature type="coiled-coil region" evidence="1">
    <location>
        <begin position="342"/>
        <end position="388"/>
    </location>
</feature>